<evidence type="ECO:0000256" key="5">
    <source>
        <dbReference type="ARBA" id="ARBA00022695"/>
    </source>
</evidence>
<evidence type="ECO:0000256" key="1">
    <source>
        <dbReference type="ARBA" id="ARBA00002324"/>
    </source>
</evidence>
<keyword evidence="3 10" id="KW-0662">Pyridine nucleotide biosynthesis</keyword>
<keyword evidence="6 10" id="KW-0547">Nucleotide-binding</keyword>
<evidence type="ECO:0000256" key="4">
    <source>
        <dbReference type="ARBA" id="ARBA00022679"/>
    </source>
</evidence>
<dbReference type="Gene3D" id="3.40.50.620">
    <property type="entry name" value="HUPs"/>
    <property type="match status" value="1"/>
</dbReference>
<evidence type="ECO:0000259" key="11">
    <source>
        <dbReference type="Pfam" id="PF01467"/>
    </source>
</evidence>
<dbReference type="NCBIfam" id="TIGR00482">
    <property type="entry name" value="nicotinate (nicotinamide) nucleotide adenylyltransferase"/>
    <property type="match status" value="1"/>
</dbReference>
<dbReference type="CDD" id="cd02165">
    <property type="entry name" value="NMNAT"/>
    <property type="match status" value="1"/>
</dbReference>
<dbReference type="EMBL" id="CAKJTG010000008">
    <property type="protein sequence ID" value="CAG9608087.1"/>
    <property type="molecule type" value="Genomic_DNA"/>
</dbReference>
<comment type="pathway">
    <text evidence="2 10">Cofactor biosynthesis; NAD(+) biosynthesis; deamido-NAD(+) from nicotinate D-ribonucleotide: step 1/1.</text>
</comment>
<evidence type="ECO:0000256" key="10">
    <source>
        <dbReference type="HAMAP-Rule" id="MF_00244"/>
    </source>
</evidence>
<dbReference type="FunFam" id="3.40.50.620:FF:000079">
    <property type="entry name" value="Probable nicotinate-nucleotide adenylyltransferase"/>
    <property type="match status" value="1"/>
</dbReference>
<comment type="caution">
    <text evidence="12">The sequence shown here is derived from an EMBL/GenBank/DDBJ whole genome shotgun (WGS) entry which is preliminary data.</text>
</comment>
<dbReference type="PANTHER" id="PTHR39321">
    <property type="entry name" value="NICOTINATE-NUCLEOTIDE ADENYLYLTRANSFERASE-RELATED"/>
    <property type="match status" value="1"/>
</dbReference>
<keyword evidence="4 10" id="KW-0808">Transferase</keyword>
<keyword evidence="13" id="KW-1185">Reference proteome</keyword>
<dbReference type="SUPFAM" id="SSF52374">
    <property type="entry name" value="Nucleotidylyl transferase"/>
    <property type="match status" value="1"/>
</dbReference>
<dbReference type="PANTHER" id="PTHR39321:SF3">
    <property type="entry name" value="PHOSPHOPANTETHEINE ADENYLYLTRANSFERASE"/>
    <property type="match status" value="1"/>
</dbReference>
<dbReference type="Pfam" id="PF01467">
    <property type="entry name" value="CTP_transf_like"/>
    <property type="match status" value="1"/>
</dbReference>
<keyword evidence="5 10" id="KW-0548">Nucleotidyltransferase</keyword>
<evidence type="ECO:0000256" key="9">
    <source>
        <dbReference type="ARBA" id="ARBA00048721"/>
    </source>
</evidence>
<evidence type="ECO:0000256" key="7">
    <source>
        <dbReference type="ARBA" id="ARBA00022840"/>
    </source>
</evidence>
<dbReference type="AlphaFoldDB" id="A0A9C7LA58"/>
<dbReference type="GO" id="GO:0004515">
    <property type="term" value="F:nicotinate-nucleotide adenylyltransferase activity"/>
    <property type="evidence" value="ECO:0007669"/>
    <property type="project" value="UniProtKB-UniRule"/>
</dbReference>
<dbReference type="GO" id="GO:0009435">
    <property type="term" value="P:NAD+ biosynthetic process"/>
    <property type="evidence" value="ECO:0007669"/>
    <property type="project" value="UniProtKB-UniRule"/>
</dbReference>
<dbReference type="GO" id="GO:0005524">
    <property type="term" value="F:ATP binding"/>
    <property type="evidence" value="ECO:0007669"/>
    <property type="project" value="UniProtKB-KW"/>
</dbReference>
<evidence type="ECO:0000256" key="2">
    <source>
        <dbReference type="ARBA" id="ARBA00005019"/>
    </source>
</evidence>
<dbReference type="NCBIfam" id="NF000840">
    <property type="entry name" value="PRK00071.1-3"/>
    <property type="match status" value="1"/>
</dbReference>
<evidence type="ECO:0000256" key="8">
    <source>
        <dbReference type="ARBA" id="ARBA00023027"/>
    </source>
</evidence>
<evidence type="ECO:0000256" key="3">
    <source>
        <dbReference type="ARBA" id="ARBA00022642"/>
    </source>
</evidence>
<evidence type="ECO:0000313" key="12">
    <source>
        <dbReference type="EMBL" id="CAG9608087.1"/>
    </source>
</evidence>
<comment type="similarity">
    <text evidence="10">Belongs to the NadD family.</text>
</comment>
<sequence>MMKIGIFGGTFDPPHFGHLLMANEVRFRLNLDEIWFMPNQQPPHKLKTSKTTNENRLQMILSAIQDQPKFKAETIEFSRSGPSYTIDTIKVLKDQFPENEFYFIIGADMIEYLPKWHRIDELIQLVQFVGVKRPGYNEVTDYPIIYVEAPLIEISSKMIRERIQNKETIRYLLPEAVREYIKEKQLYGP</sequence>
<accession>A0A9C7LA58</accession>
<dbReference type="RefSeq" id="WP_230496334.1">
    <property type="nucleotide sequence ID" value="NZ_CAKJTG010000008.1"/>
</dbReference>
<gene>
    <name evidence="10 12" type="primary">nadD</name>
    <name evidence="12" type="ORF">NEOCIP111885_01779</name>
</gene>
<proteinExistence type="inferred from homology"/>
<name>A0A9C7LA58_9BACI</name>
<evidence type="ECO:0000256" key="6">
    <source>
        <dbReference type="ARBA" id="ARBA00022741"/>
    </source>
</evidence>
<feature type="domain" description="Cytidyltransferase-like" evidence="11">
    <location>
        <begin position="6"/>
        <end position="162"/>
    </location>
</feature>
<dbReference type="InterPro" id="IPR005248">
    <property type="entry name" value="NadD/NMNAT"/>
</dbReference>
<keyword evidence="7 10" id="KW-0067">ATP-binding</keyword>
<dbReference type="Proteomes" id="UP000789845">
    <property type="component" value="Unassembled WGS sequence"/>
</dbReference>
<keyword evidence="8 10" id="KW-0520">NAD</keyword>
<organism evidence="12 13">
    <name type="scientific">Pseudoneobacillus rhizosphaerae</name>
    <dbReference type="NCBI Taxonomy" id="2880968"/>
    <lineage>
        <taxon>Bacteria</taxon>
        <taxon>Bacillati</taxon>
        <taxon>Bacillota</taxon>
        <taxon>Bacilli</taxon>
        <taxon>Bacillales</taxon>
        <taxon>Bacillaceae</taxon>
        <taxon>Pseudoneobacillus</taxon>
    </lineage>
</organism>
<comment type="function">
    <text evidence="1 10">Catalyzes the reversible adenylation of nicotinate mononucleotide (NaMN) to nicotinic acid adenine dinucleotide (NaAD).</text>
</comment>
<evidence type="ECO:0000313" key="13">
    <source>
        <dbReference type="Proteomes" id="UP000789845"/>
    </source>
</evidence>
<dbReference type="HAMAP" id="MF_00244">
    <property type="entry name" value="NaMN_adenylyltr"/>
    <property type="match status" value="1"/>
</dbReference>
<comment type="catalytic activity">
    <reaction evidence="9 10">
        <text>nicotinate beta-D-ribonucleotide + ATP + H(+) = deamido-NAD(+) + diphosphate</text>
        <dbReference type="Rhea" id="RHEA:22860"/>
        <dbReference type="ChEBI" id="CHEBI:15378"/>
        <dbReference type="ChEBI" id="CHEBI:30616"/>
        <dbReference type="ChEBI" id="CHEBI:33019"/>
        <dbReference type="ChEBI" id="CHEBI:57502"/>
        <dbReference type="ChEBI" id="CHEBI:58437"/>
        <dbReference type="EC" id="2.7.7.18"/>
    </reaction>
</comment>
<dbReference type="InterPro" id="IPR004821">
    <property type="entry name" value="Cyt_trans-like"/>
</dbReference>
<dbReference type="NCBIfam" id="TIGR00125">
    <property type="entry name" value="cyt_tran_rel"/>
    <property type="match status" value="1"/>
</dbReference>
<protein>
    <recommendedName>
        <fullName evidence="10">Probable nicotinate-nucleotide adenylyltransferase</fullName>
        <ecNumber evidence="10">2.7.7.18</ecNumber>
    </recommendedName>
    <alternativeName>
        <fullName evidence="10">Deamido-NAD(+) diphosphorylase</fullName>
    </alternativeName>
    <alternativeName>
        <fullName evidence="10">Deamido-NAD(+) pyrophosphorylase</fullName>
    </alternativeName>
    <alternativeName>
        <fullName evidence="10">Nicotinate mononucleotide adenylyltransferase</fullName>
        <shortName evidence="10">NaMN adenylyltransferase</shortName>
    </alternativeName>
</protein>
<reference evidence="12" key="1">
    <citation type="submission" date="2021-10" db="EMBL/GenBank/DDBJ databases">
        <authorList>
            <person name="Criscuolo A."/>
        </authorList>
    </citation>
    <scope>NUCLEOTIDE SEQUENCE</scope>
    <source>
        <strain evidence="12">CIP111885</strain>
    </source>
</reference>
<dbReference type="NCBIfam" id="NF000841">
    <property type="entry name" value="PRK00071.1-4"/>
    <property type="match status" value="1"/>
</dbReference>
<dbReference type="EC" id="2.7.7.18" evidence="10"/>
<dbReference type="InterPro" id="IPR014729">
    <property type="entry name" value="Rossmann-like_a/b/a_fold"/>
</dbReference>